<dbReference type="Pfam" id="PF07690">
    <property type="entry name" value="MFS_1"/>
    <property type="match status" value="1"/>
</dbReference>
<feature type="transmembrane region" description="Helical" evidence="4">
    <location>
        <begin position="100"/>
        <end position="133"/>
    </location>
</feature>
<dbReference type="InterPro" id="IPR020846">
    <property type="entry name" value="MFS_dom"/>
</dbReference>
<keyword evidence="7" id="KW-1185">Reference proteome</keyword>
<evidence type="ECO:0000256" key="1">
    <source>
        <dbReference type="ARBA" id="ARBA00022692"/>
    </source>
</evidence>
<feature type="transmembrane region" description="Helical" evidence="4">
    <location>
        <begin position="325"/>
        <end position="344"/>
    </location>
</feature>
<dbReference type="PANTHER" id="PTHR23527">
    <property type="entry name" value="BLL3282 PROTEIN"/>
    <property type="match status" value="1"/>
</dbReference>
<dbReference type="RefSeq" id="WP_266347992.1">
    <property type="nucleotide sequence ID" value="NZ_JAPKNG010000002.1"/>
</dbReference>
<comment type="caution">
    <text evidence="6">The sequence shown here is derived from an EMBL/GenBank/DDBJ whole genome shotgun (WGS) entry which is preliminary data.</text>
</comment>
<gene>
    <name evidence="6" type="ORF">QO014_001440</name>
</gene>
<keyword evidence="3 4" id="KW-0472">Membrane</keyword>
<keyword evidence="1 4" id="KW-0812">Transmembrane</keyword>
<feature type="transmembrane region" description="Helical" evidence="4">
    <location>
        <begin position="236"/>
        <end position="259"/>
    </location>
</feature>
<accession>A0ABU0H443</accession>
<dbReference type="Proteomes" id="UP001241603">
    <property type="component" value="Unassembled WGS sequence"/>
</dbReference>
<name>A0ABU0H443_9HYPH</name>
<evidence type="ECO:0000313" key="6">
    <source>
        <dbReference type="EMBL" id="MDQ0437055.1"/>
    </source>
</evidence>
<sequence>MTSRDIRPDAFDVPLAPNHGVATREPELAGTLAICTASQVLATASVLALATVATIVSVDLGISAHLIGFQVSLIYCAGIIASALAGGMVKRYGSAHIAQLALYCAGIGLIGLASGILPVMVLASMLIGIGYAFNNPASSHILKRVTPARQRNLVYSIKQAGVPVGGILAALVMPPLSAVTGWRVALLVFAFATLALGAAFYPRRKVWDTDRDPTAAVVGSIWKGQKIVWSMPGLRALALLGLFYSAIQLCVSTFTVAMLVDEFGWTPIAAGTMVAGVQACGAVGRIVWGLVADWIKSGFAVLSFLGAVTAACCFFLYFATGTAQLVTLIVLCILGGCSIGWNGVLLAETAKLSPGAAGTLTGEVLTYTFIGVMVGPSTYALIYGGTQSYTLTFSFFGVLALAGTVVAAIAHFKVPHRH</sequence>
<evidence type="ECO:0000256" key="2">
    <source>
        <dbReference type="ARBA" id="ARBA00022989"/>
    </source>
</evidence>
<dbReference type="InterPro" id="IPR052952">
    <property type="entry name" value="MFS-Transporter"/>
</dbReference>
<feature type="transmembrane region" description="Helical" evidence="4">
    <location>
        <begin position="182"/>
        <end position="201"/>
    </location>
</feature>
<evidence type="ECO:0000256" key="3">
    <source>
        <dbReference type="ARBA" id="ARBA00023136"/>
    </source>
</evidence>
<reference evidence="6 7" key="1">
    <citation type="submission" date="2023-07" db="EMBL/GenBank/DDBJ databases">
        <title>Genomic Encyclopedia of Type Strains, Phase IV (KMG-IV): sequencing the most valuable type-strain genomes for metagenomic binning, comparative biology and taxonomic classification.</title>
        <authorList>
            <person name="Goeker M."/>
        </authorList>
    </citation>
    <scope>NUCLEOTIDE SEQUENCE [LARGE SCALE GENOMIC DNA]</scope>
    <source>
        <strain evidence="6 7">B6-8</strain>
    </source>
</reference>
<organism evidence="6 7">
    <name type="scientific">Kaistia dalseonensis</name>
    <dbReference type="NCBI Taxonomy" id="410840"/>
    <lineage>
        <taxon>Bacteria</taxon>
        <taxon>Pseudomonadati</taxon>
        <taxon>Pseudomonadota</taxon>
        <taxon>Alphaproteobacteria</taxon>
        <taxon>Hyphomicrobiales</taxon>
        <taxon>Kaistiaceae</taxon>
        <taxon>Kaistia</taxon>
    </lineage>
</organism>
<dbReference type="Gene3D" id="1.20.1250.20">
    <property type="entry name" value="MFS general substrate transporter like domains"/>
    <property type="match status" value="2"/>
</dbReference>
<dbReference type="PANTHER" id="PTHR23527:SF1">
    <property type="entry name" value="BLL3282 PROTEIN"/>
    <property type="match status" value="1"/>
</dbReference>
<dbReference type="PROSITE" id="PS50850">
    <property type="entry name" value="MFS"/>
    <property type="match status" value="1"/>
</dbReference>
<feature type="transmembrane region" description="Helical" evidence="4">
    <location>
        <begin position="265"/>
        <end position="287"/>
    </location>
</feature>
<dbReference type="InterPro" id="IPR036259">
    <property type="entry name" value="MFS_trans_sf"/>
</dbReference>
<dbReference type="SUPFAM" id="SSF103473">
    <property type="entry name" value="MFS general substrate transporter"/>
    <property type="match status" value="1"/>
</dbReference>
<evidence type="ECO:0000313" key="7">
    <source>
        <dbReference type="Proteomes" id="UP001241603"/>
    </source>
</evidence>
<feature type="domain" description="Major facilitator superfamily (MFS) profile" evidence="5">
    <location>
        <begin position="31"/>
        <end position="415"/>
    </location>
</feature>
<proteinExistence type="predicted"/>
<feature type="transmembrane region" description="Helical" evidence="4">
    <location>
        <begin position="67"/>
        <end position="88"/>
    </location>
</feature>
<evidence type="ECO:0000256" key="4">
    <source>
        <dbReference type="SAM" id="Phobius"/>
    </source>
</evidence>
<dbReference type="InterPro" id="IPR011701">
    <property type="entry name" value="MFS"/>
</dbReference>
<evidence type="ECO:0000259" key="5">
    <source>
        <dbReference type="PROSITE" id="PS50850"/>
    </source>
</evidence>
<dbReference type="EMBL" id="JAUSVO010000002">
    <property type="protein sequence ID" value="MDQ0437055.1"/>
    <property type="molecule type" value="Genomic_DNA"/>
</dbReference>
<feature type="transmembrane region" description="Helical" evidence="4">
    <location>
        <begin position="299"/>
        <end position="319"/>
    </location>
</feature>
<feature type="transmembrane region" description="Helical" evidence="4">
    <location>
        <begin position="28"/>
        <end position="55"/>
    </location>
</feature>
<feature type="transmembrane region" description="Helical" evidence="4">
    <location>
        <begin position="389"/>
        <end position="412"/>
    </location>
</feature>
<keyword evidence="2 4" id="KW-1133">Transmembrane helix</keyword>
<protein>
    <submittedName>
        <fullName evidence="6">MFS family permease</fullName>
    </submittedName>
</protein>